<dbReference type="EMBL" id="CAVMBE010000020">
    <property type="protein sequence ID" value="CAK3989551.1"/>
    <property type="molecule type" value="Genomic_DNA"/>
</dbReference>
<dbReference type="AlphaFoldDB" id="A0AAI8YXR0"/>
<evidence type="ECO:0000313" key="3">
    <source>
        <dbReference type="EMBL" id="CAK3989551.1"/>
    </source>
</evidence>
<reference evidence="3" key="1">
    <citation type="submission" date="2023-11" db="EMBL/GenBank/DDBJ databases">
        <authorList>
            <person name="Alioto T."/>
            <person name="Alioto T."/>
            <person name="Gomez Garrido J."/>
        </authorList>
    </citation>
    <scope>NUCLEOTIDE SEQUENCE</scope>
</reference>
<name>A0AAI8YXR0_9PEZI</name>
<gene>
    <name evidence="3" type="ORF">LECACI_7A003931</name>
</gene>
<evidence type="ECO:0000256" key="2">
    <source>
        <dbReference type="SAM" id="MobiDB-lite"/>
    </source>
</evidence>
<proteinExistence type="predicted"/>
<protein>
    <submittedName>
        <fullName evidence="3">Uncharacterized protein</fullName>
    </submittedName>
</protein>
<keyword evidence="1" id="KW-0175">Coiled coil</keyword>
<sequence length="267" mass="30507">MPGDDIFRHLDAEAQALLQEFTTTTTPTDLQTLLSLHSHPQIFRPQLSTLLNNLPVDLVVGPSSPTSPTSSFPTQHETTNASYRCPFPNCTTWTLIPYTTDPFFPSLSRILHLASSSDDEHFPEAPLIDCYEKTFCQRHGDGEKEMEAMRLAVRTGRVIEAWRDEVLSTKEEKKKKKKKDEEEEHVGTRENLGVLDGRKTKKSPSPPLLSTVKDSADPLTPHFIRHSQSAQQRIIEEQSLEIQRLREENLRLREETKSFNEEYMNGH</sequence>
<feature type="region of interest" description="Disordered" evidence="2">
    <location>
        <begin position="169"/>
        <end position="220"/>
    </location>
</feature>
<evidence type="ECO:0000313" key="4">
    <source>
        <dbReference type="Proteomes" id="UP001296104"/>
    </source>
</evidence>
<organism evidence="3 4">
    <name type="scientific">Lecanosticta acicola</name>
    <dbReference type="NCBI Taxonomy" id="111012"/>
    <lineage>
        <taxon>Eukaryota</taxon>
        <taxon>Fungi</taxon>
        <taxon>Dikarya</taxon>
        <taxon>Ascomycota</taxon>
        <taxon>Pezizomycotina</taxon>
        <taxon>Dothideomycetes</taxon>
        <taxon>Dothideomycetidae</taxon>
        <taxon>Mycosphaerellales</taxon>
        <taxon>Mycosphaerellaceae</taxon>
        <taxon>Lecanosticta</taxon>
    </lineage>
</organism>
<evidence type="ECO:0000256" key="1">
    <source>
        <dbReference type="SAM" id="Coils"/>
    </source>
</evidence>
<keyword evidence="4" id="KW-1185">Reference proteome</keyword>
<comment type="caution">
    <text evidence="3">The sequence shown here is derived from an EMBL/GenBank/DDBJ whole genome shotgun (WGS) entry which is preliminary data.</text>
</comment>
<accession>A0AAI8YXR0</accession>
<dbReference type="Proteomes" id="UP001296104">
    <property type="component" value="Unassembled WGS sequence"/>
</dbReference>
<feature type="coiled-coil region" evidence="1">
    <location>
        <begin position="228"/>
        <end position="262"/>
    </location>
</feature>